<dbReference type="Proteomes" id="UP001164746">
    <property type="component" value="Chromosome 4"/>
</dbReference>
<evidence type="ECO:0000256" key="4">
    <source>
        <dbReference type="ARBA" id="ARBA00022792"/>
    </source>
</evidence>
<dbReference type="PANTHER" id="PTHR14110:SF0">
    <property type="entry name" value="MITOCHONDRIAL IMPORT INNER MEMBRANE TRANSLOCASE SUBUNIT TIM22"/>
    <property type="match status" value="1"/>
</dbReference>
<evidence type="ECO:0000313" key="11">
    <source>
        <dbReference type="Proteomes" id="UP001164746"/>
    </source>
</evidence>
<dbReference type="Pfam" id="PF02466">
    <property type="entry name" value="Tim17"/>
    <property type="match status" value="1"/>
</dbReference>
<evidence type="ECO:0000256" key="9">
    <source>
        <dbReference type="RuleBase" id="RU367038"/>
    </source>
</evidence>
<comment type="subunit">
    <text evidence="9">Component of the TIM22 complex.</text>
</comment>
<evidence type="ECO:0000256" key="3">
    <source>
        <dbReference type="ARBA" id="ARBA00022692"/>
    </source>
</evidence>
<protein>
    <recommendedName>
        <fullName evidence="9">Mitochondrial import inner membrane translocase subunit TIM22</fullName>
    </recommendedName>
</protein>
<name>A0ABY7E811_MYAAR</name>
<comment type="similarity">
    <text evidence="2 9">Belongs to the Tim17/Tim22/Tim23 family.</text>
</comment>
<keyword evidence="6 9" id="KW-0496">Mitochondrion</keyword>
<gene>
    <name evidence="10" type="ORF">MAR_009839</name>
</gene>
<reference evidence="10" key="1">
    <citation type="submission" date="2022-11" db="EMBL/GenBank/DDBJ databases">
        <title>Centuries of genome instability and evolution in soft-shell clam transmissible cancer (bioRxiv).</title>
        <authorList>
            <person name="Hart S.F.M."/>
            <person name="Yonemitsu M.A."/>
            <person name="Giersch R.M."/>
            <person name="Beal B.F."/>
            <person name="Arriagada G."/>
            <person name="Davis B.W."/>
            <person name="Ostrander E.A."/>
            <person name="Goff S.P."/>
            <person name="Metzger M.J."/>
        </authorList>
    </citation>
    <scope>NUCLEOTIDE SEQUENCE</scope>
    <source>
        <strain evidence="10">MELC-2E11</strain>
        <tissue evidence="10">Siphon/mantle</tissue>
    </source>
</reference>
<keyword evidence="7" id="KW-0472">Membrane</keyword>
<keyword evidence="4 9" id="KW-0999">Mitochondrion inner membrane</keyword>
<dbReference type="InterPro" id="IPR039175">
    <property type="entry name" value="TIM22"/>
</dbReference>
<evidence type="ECO:0000256" key="7">
    <source>
        <dbReference type="ARBA" id="ARBA00023136"/>
    </source>
</evidence>
<keyword evidence="3" id="KW-0812">Transmembrane</keyword>
<proteinExistence type="inferred from homology"/>
<evidence type="ECO:0000256" key="5">
    <source>
        <dbReference type="ARBA" id="ARBA00022989"/>
    </source>
</evidence>
<dbReference type="EMBL" id="CP111015">
    <property type="protein sequence ID" value="WAR03281.1"/>
    <property type="molecule type" value="Genomic_DNA"/>
</dbReference>
<accession>A0ABY7E811</accession>
<keyword evidence="9" id="KW-0811">Translocation</keyword>
<comment type="subcellular location">
    <subcellularLocation>
        <location evidence="1 9">Mitochondrion inner membrane</location>
        <topology evidence="1 9">Multi-pass membrane protein</topology>
    </subcellularLocation>
</comment>
<sequence>MAAPMRSGEGVTKETISQLNLEDVDSFSLIVDHVIGEKKLHTNVFLPSAFGAGMRVGLGMALGLFTVGIDPMSTYTTATPDQTPSTRAVLKEMKVRCASYGKNFGTIGFMFAGTECLLESYRGKSTLSNGTISGGIVGGLLGLRAGLKAAAFGAAGFALFSTAVDYYFRHG</sequence>
<dbReference type="PANTHER" id="PTHR14110">
    <property type="entry name" value="MITOCHONDRIAL IMPORT INNER MEMBRANE TRANSLOCASE SUBUNIT TIM22"/>
    <property type="match status" value="1"/>
</dbReference>
<keyword evidence="9" id="KW-0813">Transport</keyword>
<evidence type="ECO:0000256" key="1">
    <source>
        <dbReference type="ARBA" id="ARBA00004448"/>
    </source>
</evidence>
<keyword evidence="5" id="KW-1133">Transmembrane helix</keyword>
<comment type="function">
    <text evidence="8 9">Essential core component of the TIM22 complex, a complex that mediates the import and insertion of multi-pass transmembrane proteins into the mitochondrial inner membrane. In the TIM22 complex, it constitutes the voltage-activated and signal-gated channel. Forms a twin-pore translocase that uses the membrane potential as external driving force in 2 voltage-dependent steps.</text>
</comment>
<evidence type="ECO:0000256" key="6">
    <source>
        <dbReference type="ARBA" id="ARBA00023128"/>
    </source>
</evidence>
<keyword evidence="11" id="KW-1185">Reference proteome</keyword>
<evidence type="ECO:0000256" key="8">
    <source>
        <dbReference type="ARBA" id="ARBA00024713"/>
    </source>
</evidence>
<evidence type="ECO:0000256" key="2">
    <source>
        <dbReference type="ARBA" id="ARBA00008444"/>
    </source>
</evidence>
<keyword evidence="9" id="KW-0653">Protein transport</keyword>
<evidence type="ECO:0000313" key="10">
    <source>
        <dbReference type="EMBL" id="WAR03281.1"/>
    </source>
</evidence>
<organism evidence="10 11">
    <name type="scientific">Mya arenaria</name>
    <name type="common">Soft-shell clam</name>
    <dbReference type="NCBI Taxonomy" id="6604"/>
    <lineage>
        <taxon>Eukaryota</taxon>
        <taxon>Metazoa</taxon>
        <taxon>Spiralia</taxon>
        <taxon>Lophotrochozoa</taxon>
        <taxon>Mollusca</taxon>
        <taxon>Bivalvia</taxon>
        <taxon>Autobranchia</taxon>
        <taxon>Heteroconchia</taxon>
        <taxon>Euheterodonta</taxon>
        <taxon>Imparidentia</taxon>
        <taxon>Neoheterodontei</taxon>
        <taxon>Myida</taxon>
        <taxon>Myoidea</taxon>
        <taxon>Myidae</taxon>
        <taxon>Mya</taxon>
    </lineage>
</organism>